<evidence type="ECO:0000313" key="9">
    <source>
        <dbReference type="Proteomes" id="UP000217141"/>
    </source>
</evidence>
<keyword evidence="4" id="KW-0408">Iron</keyword>
<accession>A0A249MQ24</accession>
<dbReference type="Proteomes" id="UP000217141">
    <property type="component" value="Chromosome I"/>
</dbReference>
<feature type="region of interest" description="Disordered" evidence="6">
    <location>
        <begin position="149"/>
        <end position="189"/>
    </location>
</feature>
<dbReference type="InterPro" id="IPR006058">
    <property type="entry name" value="2Fe2S_fd_BS"/>
</dbReference>
<dbReference type="Gene3D" id="1.10.150.120">
    <property type="entry name" value="[2Fe-2S]-binding domain"/>
    <property type="match status" value="1"/>
</dbReference>
<dbReference type="InterPro" id="IPR002888">
    <property type="entry name" value="2Fe-2S-bd"/>
</dbReference>
<dbReference type="Pfam" id="PF00111">
    <property type="entry name" value="Fer2"/>
    <property type="match status" value="1"/>
</dbReference>
<dbReference type="AlphaFoldDB" id="A0A249MQ24"/>
<dbReference type="SUPFAM" id="SSF47741">
    <property type="entry name" value="CO dehydrogenase ISP C-domain like"/>
    <property type="match status" value="1"/>
</dbReference>
<dbReference type="GO" id="GO:0046872">
    <property type="term" value="F:metal ion binding"/>
    <property type="evidence" value="ECO:0007669"/>
    <property type="project" value="UniProtKB-KW"/>
</dbReference>
<evidence type="ECO:0000256" key="3">
    <source>
        <dbReference type="ARBA" id="ARBA00023002"/>
    </source>
</evidence>
<feature type="domain" description="2Fe-2S ferredoxin-type" evidence="7">
    <location>
        <begin position="1"/>
        <end position="76"/>
    </location>
</feature>
<evidence type="ECO:0000256" key="1">
    <source>
        <dbReference type="ARBA" id="ARBA00022714"/>
    </source>
</evidence>
<dbReference type="Gene3D" id="3.10.20.30">
    <property type="match status" value="1"/>
</dbReference>
<dbReference type="PROSITE" id="PS51085">
    <property type="entry name" value="2FE2S_FER_2"/>
    <property type="match status" value="1"/>
</dbReference>
<dbReference type="InterPro" id="IPR036010">
    <property type="entry name" value="2Fe-2S_ferredoxin-like_sf"/>
</dbReference>
<dbReference type="InterPro" id="IPR001041">
    <property type="entry name" value="2Fe-2S_ferredoxin-type"/>
</dbReference>
<dbReference type="EMBL" id="CP022745">
    <property type="protein sequence ID" value="ASY43461.1"/>
    <property type="molecule type" value="Genomic_DNA"/>
</dbReference>
<dbReference type="GO" id="GO:0016491">
    <property type="term" value="F:oxidoreductase activity"/>
    <property type="evidence" value="ECO:0007669"/>
    <property type="project" value="UniProtKB-KW"/>
</dbReference>
<evidence type="ECO:0000256" key="4">
    <source>
        <dbReference type="ARBA" id="ARBA00023004"/>
    </source>
</evidence>
<protein>
    <submittedName>
        <fullName evidence="8">Isoquinoline 1-oxidoreductase</fullName>
    </submittedName>
</protein>
<dbReference type="Pfam" id="PF01799">
    <property type="entry name" value="Fer2_2"/>
    <property type="match status" value="1"/>
</dbReference>
<dbReference type="CDD" id="cd00207">
    <property type="entry name" value="fer2"/>
    <property type="match status" value="1"/>
</dbReference>
<evidence type="ECO:0000313" key="8">
    <source>
        <dbReference type="EMBL" id="ASY43461.1"/>
    </source>
</evidence>
<dbReference type="InterPro" id="IPR051452">
    <property type="entry name" value="Diverse_Oxidoreductases"/>
</dbReference>
<proteinExistence type="predicted"/>
<keyword evidence="3" id="KW-0560">Oxidoreductase</keyword>
<dbReference type="KEGG" id="shyd:CJD35_02560"/>
<keyword evidence="5" id="KW-0411">Iron-sulfur</keyword>
<dbReference type="InterPro" id="IPR036884">
    <property type="entry name" value="2Fe-2S-bd_dom_sf"/>
</dbReference>
<evidence type="ECO:0000259" key="7">
    <source>
        <dbReference type="PROSITE" id="PS51085"/>
    </source>
</evidence>
<dbReference type="PANTHER" id="PTHR44379:SF2">
    <property type="entry name" value="BLR6218 PROTEIN"/>
    <property type="match status" value="1"/>
</dbReference>
<gene>
    <name evidence="8" type="ORF">CJD35_02560</name>
</gene>
<dbReference type="RefSeq" id="WP_017181496.1">
    <property type="nucleotide sequence ID" value="NZ_CP022745.1"/>
</dbReference>
<organism evidence="8 9">
    <name type="scientific">Sphingobium xenophagum</name>
    <dbReference type="NCBI Taxonomy" id="121428"/>
    <lineage>
        <taxon>Bacteria</taxon>
        <taxon>Pseudomonadati</taxon>
        <taxon>Pseudomonadota</taxon>
        <taxon>Alphaproteobacteria</taxon>
        <taxon>Sphingomonadales</taxon>
        <taxon>Sphingomonadaceae</taxon>
        <taxon>Sphingobium</taxon>
    </lineage>
</organism>
<dbReference type="PANTHER" id="PTHR44379">
    <property type="entry name" value="OXIDOREDUCTASE WITH IRON-SULFUR SUBUNIT"/>
    <property type="match status" value="1"/>
</dbReference>
<dbReference type="GO" id="GO:0051537">
    <property type="term" value="F:2 iron, 2 sulfur cluster binding"/>
    <property type="evidence" value="ECO:0007669"/>
    <property type="project" value="UniProtKB-KW"/>
</dbReference>
<evidence type="ECO:0000256" key="6">
    <source>
        <dbReference type="SAM" id="MobiDB-lite"/>
    </source>
</evidence>
<dbReference type="SUPFAM" id="SSF54292">
    <property type="entry name" value="2Fe-2S ferredoxin-like"/>
    <property type="match status" value="1"/>
</dbReference>
<evidence type="ECO:0000256" key="5">
    <source>
        <dbReference type="ARBA" id="ARBA00023014"/>
    </source>
</evidence>
<keyword evidence="1" id="KW-0001">2Fe-2S</keyword>
<dbReference type="InterPro" id="IPR012675">
    <property type="entry name" value="Beta-grasp_dom_sf"/>
</dbReference>
<dbReference type="PROSITE" id="PS00197">
    <property type="entry name" value="2FE2S_FER_1"/>
    <property type="match status" value="1"/>
</dbReference>
<evidence type="ECO:0000256" key="2">
    <source>
        <dbReference type="ARBA" id="ARBA00022723"/>
    </source>
</evidence>
<reference evidence="8 9" key="1">
    <citation type="submission" date="2017-08" db="EMBL/GenBank/DDBJ databases">
        <title>Whole Genome Sequence of Sphingobium hydrophobicum C1: Insights into Adaption to the Electronic-waste Contaminated Sediment.</title>
        <authorList>
            <person name="Song D."/>
            <person name="Chen X."/>
            <person name="Xu M."/>
        </authorList>
    </citation>
    <scope>NUCLEOTIDE SEQUENCE [LARGE SCALE GENOMIC DNA]</scope>
    <source>
        <strain evidence="8 9">C1</strain>
    </source>
</reference>
<keyword evidence="2" id="KW-0479">Metal-binding</keyword>
<sequence length="189" mass="20031">MTRFTVNDRPVQYRMDPDTPLLWALRDASNLTGTKYGCGTGDCGACTVDIDGEAVRSCQVTIGKTEGRFVTTIEALSPDRGHPLQQAFAADNVSQCGYCIPGMIMAASVLLRRTNDPSDAEIDAAITNICRCGIYPRLRGAIRRAGRIMRGEDTGTGDQGAAAPPPGITPEEAARTIPALGRPAPAPKP</sequence>
<name>A0A249MQ24_SPHXE</name>